<dbReference type="Pfam" id="PF18962">
    <property type="entry name" value="Por_Secre_tail"/>
    <property type="match status" value="1"/>
</dbReference>
<dbReference type="OrthoDB" id="9816167at2"/>
<evidence type="ECO:0008006" key="8">
    <source>
        <dbReference type="Google" id="ProtNLM"/>
    </source>
</evidence>
<evidence type="ECO:0000256" key="2">
    <source>
        <dbReference type="ARBA" id="ARBA00023008"/>
    </source>
</evidence>
<dbReference type="SUPFAM" id="SSF49503">
    <property type="entry name" value="Cupredoxins"/>
    <property type="match status" value="1"/>
</dbReference>
<name>A0A2W2ABN2_9BACT</name>
<comment type="caution">
    <text evidence="6">The sequence shown here is derived from an EMBL/GenBank/DDBJ whole genome shotgun (WGS) entry which is preliminary data.</text>
</comment>
<keyword evidence="3" id="KW-0732">Signal</keyword>
<reference evidence="6 7" key="1">
    <citation type="submission" date="2018-06" db="EMBL/GenBank/DDBJ databases">
        <title>Mucibacter soli gen. nov., sp. nov., a new member of the family Chitinophagaceae producing mucin.</title>
        <authorList>
            <person name="Kim M.-K."/>
            <person name="Park S."/>
            <person name="Kim T.-S."/>
            <person name="Joung Y."/>
            <person name="Han J.-H."/>
            <person name="Kim S.B."/>
        </authorList>
    </citation>
    <scope>NUCLEOTIDE SEQUENCE [LARGE SCALE GENOMIC DNA]</scope>
    <source>
        <strain evidence="6 7">R1-15</strain>
    </source>
</reference>
<keyword evidence="2" id="KW-0186">Copper</keyword>
<evidence type="ECO:0000313" key="7">
    <source>
        <dbReference type="Proteomes" id="UP000248745"/>
    </source>
</evidence>
<keyword evidence="7" id="KW-1185">Reference proteome</keyword>
<sequence length="200" mass="21422">MKKFFTLLSVSVFSLFAAERATATTHMVMVADFTFNPNQFTMNLGDTVLWMWSSGTHNTTSTNIPSGAASWGNPIDGSHTTFAYVPAVAGTYNYECTFHVSSGMTGTFIVTGSTNVPAVNNPTPFSVAPNPASGMVTIQTDMINPSISIYDCAGRAISLVHIVKNGNQMLLDVAPFPAGMYVLRLTSGDQSQLQKIVVVH</sequence>
<feature type="chain" id="PRO_5015909113" description="Secretion system C-terminal sorting domain-containing protein" evidence="3">
    <location>
        <begin position="24"/>
        <end position="200"/>
    </location>
</feature>
<evidence type="ECO:0000259" key="4">
    <source>
        <dbReference type="Pfam" id="PF00127"/>
    </source>
</evidence>
<dbReference type="RefSeq" id="WP_111000756.1">
    <property type="nucleotide sequence ID" value="NZ_QKTW01000027.1"/>
</dbReference>
<organism evidence="6 7">
    <name type="scientific">Taibaiella soli</name>
    <dbReference type="NCBI Taxonomy" id="1649169"/>
    <lineage>
        <taxon>Bacteria</taxon>
        <taxon>Pseudomonadati</taxon>
        <taxon>Bacteroidota</taxon>
        <taxon>Chitinophagia</taxon>
        <taxon>Chitinophagales</taxon>
        <taxon>Chitinophagaceae</taxon>
        <taxon>Taibaiella</taxon>
    </lineage>
</organism>
<gene>
    <name evidence="6" type="ORF">DN068_20175</name>
</gene>
<dbReference type="InterPro" id="IPR008972">
    <property type="entry name" value="Cupredoxin"/>
</dbReference>
<accession>A0A2W2ABN2</accession>
<feature type="domain" description="Blue (type 1) copper" evidence="4">
    <location>
        <begin position="30"/>
        <end position="110"/>
    </location>
</feature>
<evidence type="ECO:0000256" key="3">
    <source>
        <dbReference type="SAM" id="SignalP"/>
    </source>
</evidence>
<dbReference type="Pfam" id="PF00127">
    <property type="entry name" value="Copper-bind"/>
    <property type="match status" value="1"/>
</dbReference>
<dbReference type="Proteomes" id="UP000248745">
    <property type="component" value="Unassembled WGS sequence"/>
</dbReference>
<protein>
    <recommendedName>
        <fullName evidence="8">Secretion system C-terminal sorting domain-containing protein</fullName>
    </recommendedName>
</protein>
<dbReference type="GO" id="GO:0009055">
    <property type="term" value="F:electron transfer activity"/>
    <property type="evidence" value="ECO:0007669"/>
    <property type="project" value="InterPro"/>
</dbReference>
<dbReference type="EMBL" id="QKTW01000027">
    <property type="protein sequence ID" value="PZF71022.1"/>
    <property type="molecule type" value="Genomic_DNA"/>
</dbReference>
<dbReference type="InterPro" id="IPR000923">
    <property type="entry name" value="BlueCu_1"/>
</dbReference>
<evidence type="ECO:0000259" key="5">
    <source>
        <dbReference type="Pfam" id="PF18962"/>
    </source>
</evidence>
<dbReference type="InterPro" id="IPR026444">
    <property type="entry name" value="Secre_tail"/>
</dbReference>
<dbReference type="NCBIfam" id="TIGR04183">
    <property type="entry name" value="Por_Secre_tail"/>
    <property type="match status" value="1"/>
</dbReference>
<keyword evidence="1" id="KW-0479">Metal-binding</keyword>
<feature type="domain" description="Secretion system C-terminal sorting" evidence="5">
    <location>
        <begin position="129"/>
        <end position="198"/>
    </location>
</feature>
<evidence type="ECO:0000313" key="6">
    <source>
        <dbReference type="EMBL" id="PZF71022.1"/>
    </source>
</evidence>
<evidence type="ECO:0000256" key="1">
    <source>
        <dbReference type="ARBA" id="ARBA00022723"/>
    </source>
</evidence>
<dbReference type="GO" id="GO:0005507">
    <property type="term" value="F:copper ion binding"/>
    <property type="evidence" value="ECO:0007669"/>
    <property type="project" value="InterPro"/>
</dbReference>
<dbReference type="Gene3D" id="2.60.40.420">
    <property type="entry name" value="Cupredoxins - blue copper proteins"/>
    <property type="match status" value="1"/>
</dbReference>
<proteinExistence type="predicted"/>
<feature type="signal peptide" evidence="3">
    <location>
        <begin position="1"/>
        <end position="23"/>
    </location>
</feature>
<dbReference type="AlphaFoldDB" id="A0A2W2ABN2"/>